<reference evidence="2 3" key="1">
    <citation type="submission" date="2021-04" db="EMBL/GenBank/DDBJ databases">
        <title>Genomics, taxonomy and metabolism of representatives of sulfur bacteria of the genus Thiothrix: Thiothrix fructosivorans QT, Thiothrix unzii A1T and three new species, Thiothrix subterranea sp. nov., Thiothrix litoralis sp. nov. and 'Candidatus Thiothrix anitrata' sp. nov.</title>
        <authorList>
            <person name="Ravin N.V."/>
            <person name="Smolyakov D."/>
            <person name="Rudenko T.S."/>
            <person name="Mardanov A.V."/>
            <person name="Beletsky A.V."/>
            <person name="Markov N.D."/>
            <person name="Fomenkov A.I."/>
            <person name="Roberts R.J."/>
            <person name="Karnachuk O.V."/>
            <person name="Novikov A."/>
            <person name="Grabovich M.Y."/>
        </authorList>
    </citation>
    <scope>NUCLEOTIDE SEQUENCE [LARGE SCALE GENOMIC DNA]</scope>
    <source>
        <strain evidence="2 3">A52</strain>
    </source>
</reference>
<keyword evidence="3" id="KW-1185">Reference proteome</keyword>
<name>A0ABX7X393_9GAMM</name>
<dbReference type="Gene3D" id="3.30.565.60">
    <property type="match status" value="1"/>
</dbReference>
<feature type="domain" description="Schlafen AlbA-2" evidence="1">
    <location>
        <begin position="14"/>
        <end position="140"/>
    </location>
</feature>
<accession>A0ABX7X393</accession>
<proteinExistence type="predicted"/>
<evidence type="ECO:0000313" key="3">
    <source>
        <dbReference type="Proteomes" id="UP000672027"/>
    </source>
</evidence>
<dbReference type="Pfam" id="PF04326">
    <property type="entry name" value="SLFN_AlbA_2"/>
    <property type="match status" value="1"/>
</dbReference>
<dbReference type="RefSeq" id="WP_210227470.1">
    <property type="nucleotide sequence ID" value="NZ_CP072800.1"/>
</dbReference>
<dbReference type="PANTHER" id="PTHR30595:SF6">
    <property type="entry name" value="SCHLAFEN ALBA-2 DOMAIN-CONTAINING PROTEIN"/>
    <property type="match status" value="1"/>
</dbReference>
<evidence type="ECO:0000259" key="1">
    <source>
        <dbReference type="Pfam" id="PF04326"/>
    </source>
</evidence>
<dbReference type="InterPro" id="IPR038461">
    <property type="entry name" value="Schlafen_AlbA_2_dom_sf"/>
</dbReference>
<dbReference type="PANTHER" id="PTHR30595">
    <property type="entry name" value="GLPR-RELATED TRANSCRIPTIONAL REPRESSOR"/>
    <property type="match status" value="1"/>
</dbReference>
<dbReference type="Gene3D" id="3.30.950.30">
    <property type="entry name" value="Schlafen, AAA domain"/>
    <property type="match status" value="1"/>
</dbReference>
<dbReference type="Pfam" id="PF13749">
    <property type="entry name" value="HATPase_c_4"/>
    <property type="match status" value="1"/>
</dbReference>
<dbReference type="InterPro" id="IPR007421">
    <property type="entry name" value="Schlafen_AlbA_2_dom"/>
</dbReference>
<dbReference type="EMBL" id="CP072800">
    <property type="protein sequence ID" value="QTR50256.1"/>
    <property type="molecule type" value="Genomic_DNA"/>
</dbReference>
<gene>
    <name evidence="2" type="ORF">J8380_01330</name>
</gene>
<dbReference type="Proteomes" id="UP000672027">
    <property type="component" value="Chromosome"/>
</dbReference>
<sequence length="412" mass="46515">MDSQTLQQRIRLGEDSTLELKQIVFRGAQKVIEPHPDGLSDELAAFANANGGTLVLGVDDKTLTATGIPAEQMKTLKSWLRGIVNDRITPPLEILTENVELPNAAGERVTVIVVSVPRSLWIHESANGYFRRVADSKRKLTPDVLARLFQQRSQARLIRFEEQGVADTSLDDADALLLRRFLRQHEGDERKQLRRLHLLADLEGQKCLSIAGVLLCTEKPVNWLPSAYIQAVAYSGVNNDPNEQLDAKDFDGPLDRQLWDAFDFVRLNMKVPARKEFGRVDYPQYSLRAVFEALVNAIVHRDYSIWGGRIRLHMFADRLELYSPGALPNSMTVESMQAMSLPRNDVLSSLFSRYYPVRDSGLGREYLMDRRGSGVDVILAESERLSGKKPLIEMIADMELRITIFAAKNDRL</sequence>
<organism evidence="2 3">
    <name type="scientific">Candidatus Thiothrix anitrata</name>
    <dbReference type="NCBI Taxonomy" id="2823902"/>
    <lineage>
        <taxon>Bacteria</taxon>
        <taxon>Pseudomonadati</taxon>
        <taxon>Pseudomonadota</taxon>
        <taxon>Gammaproteobacteria</taxon>
        <taxon>Thiotrichales</taxon>
        <taxon>Thiotrichaceae</taxon>
        <taxon>Thiothrix</taxon>
    </lineage>
</organism>
<dbReference type="InterPro" id="IPR038475">
    <property type="entry name" value="RecG_C_sf"/>
</dbReference>
<protein>
    <submittedName>
        <fullName evidence="2">DNA binding domain-containing protein</fullName>
    </submittedName>
</protein>
<evidence type="ECO:0000313" key="2">
    <source>
        <dbReference type="EMBL" id="QTR50256.1"/>
    </source>
</evidence>